<organism evidence="1">
    <name type="scientific">Candidatus Moduliflexus flocculans</name>
    <dbReference type="NCBI Taxonomy" id="1499966"/>
    <lineage>
        <taxon>Bacteria</taxon>
        <taxon>Candidatus Moduliflexota</taxon>
        <taxon>Candidatus Moduliflexia</taxon>
        <taxon>Candidatus Moduliflexales</taxon>
        <taxon>Candidatus Moduliflexaceae</taxon>
    </lineage>
</organism>
<dbReference type="HOGENOM" id="CLU_2068465_0_0_0"/>
<evidence type="ECO:0000313" key="1">
    <source>
        <dbReference type="EMBL" id="GAK48828.1"/>
    </source>
</evidence>
<dbReference type="AlphaFoldDB" id="A0A0S6VTE3"/>
<protein>
    <submittedName>
        <fullName evidence="1">Uncharacterized protein</fullName>
    </submittedName>
</protein>
<proteinExistence type="predicted"/>
<keyword evidence="2" id="KW-1185">Reference proteome</keyword>
<sequence>MHGDRAEIASRPPEAAETQFDALQAARFERGLLLRQIDRDNVDIHHVAGIRFPKRMRHDIQFGGLHAADFPDNHLNRPLARADRNALRQDDFLRLDRNLQFRRHRRHLREGRQRKRCV</sequence>
<dbReference type="Proteomes" id="UP000030700">
    <property type="component" value="Unassembled WGS sequence"/>
</dbReference>
<dbReference type="EMBL" id="DF820455">
    <property type="protein sequence ID" value="GAK48828.1"/>
    <property type="molecule type" value="Genomic_DNA"/>
</dbReference>
<accession>A0A0S6VTE3</accession>
<gene>
    <name evidence="1" type="ORF">U14_00039</name>
</gene>
<reference evidence="1" key="1">
    <citation type="journal article" date="2015" name="PeerJ">
        <title>First genomic representation of candidate bacterial phylum KSB3 points to enhanced environmental sensing as a trigger of wastewater bulking.</title>
        <authorList>
            <person name="Sekiguchi Y."/>
            <person name="Ohashi A."/>
            <person name="Parks D.H."/>
            <person name="Yamauchi T."/>
            <person name="Tyson G.W."/>
            <person name="Hugenholtz P."/>
        </authorList>
    </citation>
    <scope>NUCLEOTIDE SEQUENCE [LARGE SCALE GENOMIC DNA]</scope>
</reference>
<evidence type="ECO:0000313" key="2">
    <source>
        <dbReference type="Proteomes" id="UP000030700"/>
    </source>
</evidence>
<name>A0A0S6VTE3_9BACT</name>